<name>A0A1Q3D9Y8_CEPFO</name>
<reference evidence="5" key="1">
    <citation type="submission" date="2016-04" db="EMBL/GenBank/DDBJ databases">
        <title>Cephalotus genome sequencing.</title>
        <authorList>
            <person name="Fukushima K."/>
            <person name="Hasebe M."/>
            <person name="Fang X."/>
        </authorList>
    </citation>
    <scope>NUCLEOTIDE SEQUENCE [LARGE SCALE GENOMIC DNA]</scope>
    <source>
        <strain evidence="5">cv. St1</strain>
    </source>
</reference>
<dbReference type="Gene3D" id="1.10.890.20">
    <property type="match status" value="1"/>
</dbReference>
<dbReference type="GO" id="GO:0009813">
    <property type="term" value="P:flavonoid biosynthetic process"/>
    <property type="evidence" value="ECO:0007669"/>
    <property type="project" value="UniProtKB-UniPathway"/>
</dbReference>
<evidence type="ECO:0000256" key="2">
    <source>
        <dbReference type="RuleBase" id="RU361158"/>
    </source>
</evidence>
<dbReference type="InterPro" id="IPR016089">
    <property type="entry name" value="Chalcone_isomerase_bundle_sf"/>
</dbReference>
<organism evidence="4 5">
    <name type="scientific">Cephalotus follicularis</name>
    <name type="common">Albany pitcher plant</name>
    <dbReference type="NCBI Taxonomy" id="3775"/>
    <lineage>
        <taxon>Eukaryota</taxon>
        <taxon>Viridiplantae</taxon>
        <taxon>Streptophyta</taxon>
        <taxon>Embryophyta</taxon>
        <taxon>Tracheophyta</taxon>
        <taxon>Spermatophyta</taxon>
        <taxon>Magnoliopsida</taxon>
        <taxon>eudicotyledons</taxon>
        <taxon>Gunneridae</taxon>
        <taxon>Pentapetalae</taxon>
        <taxon>rosids</taxon>
        <taxon>fabids</taxon>
        <taxon>Oxalidales</taxon>
        <taxon>Cephalotaceae</taxon>
        <taxon>Cephalotus</taxon>
    </lineage>
</organism>
<evidence type="ECO:0000256" key="1">
    <source>
        <dbReference type="ARBA" id="ARBA00007166"/>
    </source>
</evidence>
<comment type="caution">
    <text evidence="4">The sequence shown here is derived from an EMBL/GenBank/DDBJ whole genome shotgun (WGS) entry which is preliminary data.</text>
</comment>
<dbReference type="Proteomes" id="UP000187406">
    <property type="component" value="Unassembled WGS sequence"/>
</dbReference>
<dbReference type="InterPro" id="IPR016087">
    <property type="entry name" value="Chalcone_isomerase"/>
</dbReference>
<dbReference type="PANTHER" id="PTHR47588">
    <property type="entry name" value="CHALCONE--FLAVONONE ISOMERASE 3-RELATED"/>
    <property type="match status" value="1"/>
</dbReference>
<dbReference type="UniPathway" id="UPA00154"/>
<proteinExistence type="inferred from homology"/>
<evidence type="ECO:0000313" key="5">
    <source>
        <dbReference type="Proteomes" id="UP000187406"/>
    </source>
</evidence>
<sequence length="172" mass="19412">HFLKIKFTAIGAYLEPEIVSHLQPWKGKPGNVLAEDDDFFEALINAPVEKCMRVVVIQKIKGSQYGVQLVKCCEGPVGNDKYEKEEEEALERVVESFQSKYSKKNCAIAYHFLAKSATAKLHFQLNEKESKIKVQNANVVEMIKKWYLGRSRGVSPTTISSLANIFSTELSK</sequence>
<comment type="similarity">
    <text evidence="1 2">Belongs to the chalcone isomerase family.</text>
</comment>
<dbReference type="AlphaFoldDB" id="A0A1Q3D9Y8"/>
<feature type="non-terminal residue" evidence="4">
    <location>
        <position position="1"/>
    </location>
</feature>
<evidence type="ECO:0000313" key="4">
    <source>
        <dbReference type="EMBL" id="GAV89280.1"/>
    </source>
</evidence>
<accession>A0A1Q3D9Y8</accession>
<feature type="non-terminal residue" evidence="4">
    <location>
        <position position="172"/>
    </location>
</feature>
<dbReference type="GO" id="GO:0016872">
    <property type="term" value="F:intramolecular lyase activity"/>
    <property type="evidence" value="ECO:0007669"/>
    <property type="project" value="InterPro"/>
</dbReference>
<evidence type="ECO:0000259" key="3">
    <source>
        <dbReference type="Pfam" id="PF02431"/>
    </source>
</evidence>
<protein>
    <recommendedName>
        <fullName evidence="2">Chalcone-flavonone isomerase family protein</fullName>
    </recommendedName>
</protein>
<dbReference type="InParanoid" id="A0A1Q3D9Y8"/>
<dbReference type="InterPro" id="IPR044191">
    <property type="entry name" value="CHI3-like"/>
</dbReference>
<dbReference type="EMBL" id="BDDD01005373">
    <property type="protein sequence ID" value="GAV89280.1"/>
    <property type="molecule type" value="Genomic_DNA"/>
</dbReference>
<dbReference type="Pfam" id="PF02431">
    <property type="entry name" value="Chalcone"/>
    <property type="match status" value="1"/>
</dbReference>
<dbReference type="Gene3D" id="3.50.70.10">
    <property type="match status" value="1"/>
</dbReference>
<dbReference type="STRING" id="3775.A0A1Q3D9Y8"/>
<dbReference type="InterPro" id="IPR036298">
    <property type="entry name" value="Chalcone_isomerase_sf"/>
</dbReference>
<gene>
    <name evidence="4" type="ORF">CFOL_v3_32698</name>
</gene>
<feature type="domain" description="Chalcone isomerase" evidence="3">
    <location>
        <begin position="5"/>
        <end position="167"/>
    </location>
</feature>
<dbReference type="InterPro" id="IPR016088">
    <property type="entry name" value="Chalcone_isomerase_3-sand"/>
</dbReference>
<dbReference type="OrthoDB" id="1883168at2759"/>
<keyword evidence="5" id="KW-1185">Reference proteome</keyword>
<dbReference type="SUPFAM" id="SSF54626">
    <property type="entry name" value="Chalcone isomerase"/>
    <property type="match status" value="1"/>
</dbReference>
<dbReference type="PANTHER" id="PTHR47588:SF1">
    <property type="entry name" value="CHALCONE--FLAVANONE ISOMERASE 3-RELATED"/>
    <property type="match status" value="1"/>
</dbReference>